<organism evidence="1 2">
    <name type="scientific">Cryptotermes secundus</name>
    <dbReference type="NCBI Taxonomy" id="105785"/>
    <lineage>
        <taxon>Eukaryota</taxon>
        <taxon>Metazoa</taxon>
        <taxon>Ecdysozoa</taxon>
        <taxon>Arthropoda</taxon>
        <taxon>Hexapoda</taxon>
        <taxon>Insecta</taxon>
        <taxon>Pterygota</taxon>
        <taxon>Neoptera</taxon>
        <taxon>Polyneoptera</taxon>
        <taxon>Dictyoptera</taxon>
        <taxon>Blattodea</taxon>
        <taxon>Blattoidea</taxon>
        <taxon>Termitoidae</taxon>
        <taxon>Kalotermitidae</taxon>
        <taxon>Cryptotermitinae</taxon>
        <taxon>Cryptotermes</taxon>
    </lineage>
</organism>
<dbReference type="GO" id="GO:0005764">
    <property type="term" value="C:lysosome"/>
    <property type="evidence" value="ECO:0007669"/>
    <property type="project" value="TreeGrafter"/>
</dbReference>
<keyword evidence="2" id="KW-1185">Reference proteome</keyword>
<comment type="caution">
    <text evidence="1">The sequence shown here is derived from an EMBL/GenBank/DDBJ whole genome shotgun (WGS) entry which is preliminary data.</text>
</comment>
<evidence type="ECO:0000313" key="1">
    <source>
        <dbReference type="EMBL" id="PNF33476.1"/>
    </source>
</evidence>
<proteinExistence type="predicted"/>
<dbReference type="Pfam" id="PF15001">
    <property type="entry name" value="AP-5_subunit_s1"/>
    <property type="match status" value="1"/>
</dbReference>
<gene>
    <name evidence="1" type="ORF">B7P43_G00566</name>
</gene>
<dbReference type="Proteomes" id="UP000235965">
    <property type="component" value="Unassembled WGS sequence"/>
</dbReference>
<dbReference type="InterPro" id="IPR029392">
    <property type="entry name" value="AP-5_subunit_s1"/>
</dbReference>
<accession>A0A2J7QY19</accession>
<protein>
    <submittedName>
        <fullName evidence="1">Uncharacterized protein</fullName>
    </submittedName>
</protein>
<evidence type="ECO:0000313" key="2">
    <source>
        <dbReference type="Proteomes" id="UP000235965"/>
    </source>
</evidence>
<dbReference type="EMBL" id="NEVH01009368">
    <property type="protein sequence ID" value="PNF33476.1"/>
    <property type="molecule type" value="Genomic_DNA"/>
</dbReference>
<dbReference type="AlphaFoldDB" id="A0A2J7QY19"/>
<dbReference type="GO" id="GO:0030119">
    <property type="term" value="C:AP-type membrane coat adaptor complex"/>
    <property type="evidence" value="ECO:0007669"/>
    <property type="project" value="InterPro"/>
</dbReference>
<dbReference type="GO" id="GO:0005829">
    <property type="term" value="C:cytosol"/>
    <property type="evidence" value="ECO:0007669"/>
    <property type="project" value="TreeGrafter"/>
</dbReference>
<dbReference type="GO" id="GO:0000724">
    <property type="term" value="P:double-strand break repair via homologous recombination"/>
    <property type="evidence" value="ECO:0007669"/>
    <property type="project" value="InterPro"/>
</dbReference>
<dbReference type="GO" id="GO:0016197">
    <property type="term" value="P:endosomal transport"/>
    <property type="evidence" value="ECO:0007669"/>
    <property type="project" value="InterPro"/>
</dbReference>
<sequence length="224" mass="25984">MVIAFMIQTLNPKGCDILYYRAFTCYNSGGADGFKMRSDYKCKDNAYFFRPNTDEKTSDQYSIQSYFRPPRLFETSAEKKELLEHIACKVQMQYSMKVKHSLVPTLVPNDYKQSLVKGIFMERRWKKENSVEMPIIWQGVPGLGFVLVCNKSENYVQGHNVLDVIIQQLEKHLQFLTNPALALTIVETVALIVNQFLPGGQLLFMNSRFVRQFEKQLESHLFSK</sequence>
<dbReference type="PANTHER" id="PTHR16120:SF0">
    <property type="entry name" value="AP-5 COMPLEX SUBUNIT SIGMA-1"/>
    <property type="match status" value="1"/>
</dbReference>
<dbReference type="PANTHER" id="PTHR16120">
    <property type="entry name" value="AP-5 COMPLEX SUBUNIT SIGMA-1"/>
    <property type="match status" value="1"/>
</dbReference>
<name>A0A2J7QY19_9NEOP</name>
<dbReference type="InParanoid" id="A0A2J7QY19"/>
<reference evidence="1 2" key="1">
    <citation type="submission" date="2017-12" db="EMBL/GenBank/DDBJ databases">
        <title>Hemimetabolous genomes reveal molecular basis of termite eusociality.</title>
        <authorList>
            <person name="Harrison M.C."/>
            <person name="Jongepier E."/>
            <person name="Robertson H.M."/>
            <person name="Arning N."/>
            <person name="Bitard-Feildel T."/>
            <person name="Chao H."/>
            <person name="Childers C.P."/>
            <person name="Dinh H."/>
            <person name="Doddapaneni H."/>
            <person name="Dugan S."/>
            <person name="Gowin J."/>
            <person name="Greiner C."/>
            <person name="Han Y."/>
            <person name="Hu H."/>
            <person name="Hughes D.S.T."/>
            <person name="Huylmans A.-K."/>
            <person name="Kemena C."/>
            <person name="Kremer L.P.M."/>
            <person name="Lee S.L."/>
            <person name="Lopez-Ezquerra A."/>
            <person name="Mallet L."/>
            <person name="Monroy-Kuhn J.M."/>
            <person name="Moser A."/>
            <person name="Murali S.C."/>
            <person name="Muzny D.M."/>
            <person name="Otani S."/>
            <person name="Piulachs M.-D."/>
            <person name="Poelchau M."/>
            <person name="Qu J."/>
            <person name="Schaub F."/>
            <person name="Wada-Katsumata A."/>
            <person name="Worley K.C."/>
            <person name="Xie Q."/>
            <person name="Ylla G."/>
            <person name="Poulsen M."/>
            <person name="Gibbs R.A."/>
            <person name="Schal C."/>
            <person name="Richards S."/>
            <person name="Belles X."/>
            <person name="Korb J."/>
            <person name="Bornberg-Bauer E."/>
        </authorList>
    </citation>
    <scope>NUCLEOTIDE SEQUENCE [LARGE SCALE GENOMIC DNA]</scope>
    <source>
        <tissue evidence="1">Whole body</tissue>
    </source>
</reference>
<dbReference type="STRING" id="105785.A0A2J7QY19"/>
<dbReference type="GO" id="GO:0005770">
    <property type="term" value="C:late endosome"/>
    <property type="evidence" value="ECO:0007669"/>
    <property type="project" value="TreeGrafter"/>
</dbReference>